<feature type="domain" description="DUF4440" evidence="1">
    <location>
        <begin position="7"/>
        <end position="108"/>
    </location>
</feature>
<dbReference type="Gene3D" id="3.10.450.50">
    <property type="match status" value="1"/>
</dbReference>
<dbReference type="EMBL" id="VLKN01000001">
    <property type="protein sequence ID" value="TWI06150.1"/>
    <property type="molecule type" value="Genomic_DNA"/>
</dbReference>
<evidence type="ECO:0000259" key="1">
    <source>
        <dbReference type="Pfam" id="PF14534"/>
    </source>
</evidence>
<sequence>MNLAEQLENLESGFWTGTRQYYEEHLATESIAAYPEPAGVMSRARILQSIQGNARWTHVDLEDFAMRELAPGVALVTYRAVAVRNDREPPYRALVGSLYLRQDSAWKLAFNQQTPLPDEK</sequence>
<dbReference type="Proteomes" id="UP000315167">
    <property type="component" value="Unassembled WGS sequence"/>
</dbReference>
<dbReference type="AlphaFoldDB" id="A0A562LEW2"/>
<organism evidence="2 3">
    <name type="scientific">Luteimonas cucumeris</name>
    <dbReference type="NCBI Taxonomy" id="985012"/>
    <lineage>
        <taxon>Bacteria</taxon>
        <taxon>Pseudomonadati</taxon>
        <taxon>Pseudomonadota</taxon>
        <taxon>Gammaproteobacteria</taxon>
        <taxon>Lysobacterales</taxon>
        <taxon>Lysobacteraceae</taxon>
        <taxon>Luteimonas</taxon>
    </lineage>
</organism>
<accession>A0A562LEW2</accession>
<dbReference type="InterPro" id="IPR027843">
    <property type="entry name" value="DUF4440"/>
</dbReference>
<comment type="caution">
    <text evidence="2">The sequence shown here is derived from an EMBL/GenBank/DDBJ whole genome shotgun (WGS) entry which is preliminary data.</text>
</comment>
<reference evidence="2 3" key="1">
    <citation type="journal article" date="2015" name="Stand. Genomic Sci.">
        <title>Genomic Encyclopedia of Bacterial and Archaeal Type Strains, Phase III: the genomes of soil and plant-associated and newly described type strains.</title>
        <authorList>
            <person name="Whitman W.B."/>
            <person name="Woyke T."/>
            <person name="Klenk H.P."/>
            <person name="Zhou Y."/>
            <person name="Lilburn T.G."/>
            <person name="Beck B.J."/>
            <person name="De Vos P."/>
            <person name="Vandamme P."/>
            <person name="Eisen J.A."/>
            <person name="Garrity G."/>
            <person name="Hugenholtz P."/>
            <person name="Kyrpides N.C."/>
        </authorList>
    </citation>
    <scope>NUCLEOTIDE SEQUENCE [LARGE SCALE GENOMIC DNA]</scope>
    <source>
        <strain evidence="2 3">CGMCC 1.10821</strain>
    </source>
</reference>
<dbReference type="RefSeq" id="WP_158635244.1">
    <property type="nucleotide sequence ID" value="NZ_VLKN01000001.1"/>
</dbReference>
<keyword evidence="3" id="KW-1185">Reference proteome</keyword>
<evidence type="ECO:0000313" key="3">
    <source>
        <dbReference type="Proteomes" id="UP000315167"/>
    </source>
</evidence>
<proteinExistence type="predicted"/>
<protein>
    <submittedName>
        <fullName evidence="2">Uncharacterized protein DUF4440</fullName>
    </submittedName>
</protein>
<dbReference type="InterPro" id="IPR032710">
    <property type="entry name" value="NTF2-like_dom_sf"/>
</dbReference>
<dbReference type="Pfam" id="PF14534">
    <property type="entry name" value="DUF4440"/>
    <property type="match status" value="1"/>
</dbReference>
<name>A0A562LEW2_9GAMM</name>
<gene>
    <name evidence="2" type="ORF">IP90_00414</name>
</gene>
<dbReference type="OrthoDB" id="121974at2"/>
<evidence type="ECO:0000313" key="2">
    <source>
        <dbReference type="EMBL" id="TWI06150.1"/>
    </source>
</evidence>
<dbReference type="SUPFAM" id="SSF54427">
    <property type="entry name" value="NTF2-like"/>
    <property type="match status" value="1"/>
</dbReference>